<evidence type="ECO:0000313" key="13">
    <source>
        <dbReference type="EMBL" id="CUH72173.1"/>
    </source>
</evidence>
<dbReference type="EMBL" id="CYSB01000005">
    <property type="protein sequence ID" value="CUH62879.1"/>
    <property type="molecule type" value="Genomic_DNA"/>
</dbReference>
<accession>A0A0P1FTV9</accession>
<evidence type="ECO:0000313" key="12">
    <source>
        <dbReference type="EMBL" id="CUH62879.1"/>
    </source>
</evidence>
<dbReference type="CDD" id="cd00517">
    <property type="entry name" value="ATPS"/>
    <property type="match status" value="1"/>
</dbReference>
<dbReference type="GO" id="GO:0019379">
    <property type="term" value="P:sulfate assimilation, phosphoadenylyl sulfate reduction by phosphoadenylyl-sulfate reductase (thioredoxin)"/>
    <property type="evidence" value="ECO:0007669"/>
    <property type="project" value="TreeGrafter"/>
</dbReference>
<dbReference type="GO" id="GO:0004781">
    <property type="term" value="F:sulfate adenylyltransferase (ATP) activity"/>
    <property type="evidence" value="ECO:0007669"/>
    <property type="project" value="UniProtKB-EC"/>
</dbReference>
<dbReference type="InterPro" id="IPR027417">
    <property type="entry name" value="P-loop_NTPase"/>
</dbReference>
<dbReference type="AlphaFoldDB" id="A0A0P1FTV9"/>
<dbReference type="Gene3D" id="3.40.50.620">
    <property type="entry name" value="HUPs"/>
    <property type="match status" value="1"/>
</dbReference>
<dbReference type="NCBIfam" id="NF004040">
    <property type="entry name" value="PRK05537.1"/>
    <property type="match status" value="1"/>
</dbReference>
<feature type="binding site" evidence="8">
    <location>
        <begin position="522"/>
        <end position="529"/>
    </location>
    <ligand>
        <name>ATP</name>
        <dbReference type="ChEBI" id="CHEBI:30616"/>
    </ligand>
</feature>
<comment type="caution">
    <text evidence="8">Lacks conserved residue(s) required for the propagation of feature annotation.</text>
</comment>
<dbReference type="Gene3D" id="3.10.400.10">
    <property type="entry name" value="Sulfate adenylyltransferase"/>
    <property type="match status" value="1"/>
</dbReference>
<dbReference type="Gene3D" id="3.40.50.300">
    <property type="entry name" value="P-loop containing nucleotide triphosphate hydrolases"/>
    <property type="match status" value="1"/>
</dbReference>
<dbReference type="RefSeq" id="WP_058243397.1">
    <property type="nucleotide sequence ID" value="NZ_CYSB01000005.1"/>
</dbReference>
<dbReference type="GO" id="GO:0004020">
    <property type="term" value="F:adenylylsulfate kinase activity"/>
    <property type="evidence" value="ECO:0007669"/>
    <property type="project" value="UniProtKB-UniRule"/>
</dbReference>
<evidence type="ECO:0000256" key="1">
    <source>
        <dbReference type="ARBA" id="ARBA00001823"/>
    </source>
</evidence>
<feature type="domain" description="APS kinase" evidence="9">
    <location>
        <begin position="514"/>
        <end position="665"/>
    </location>
</feature>
<dbReference type="CDD" id="cd02027">
    <property type="entry name" value="APSK"/>
    <property type="match status" value="1"/>
</dbReference>
<dbReference type="InterPro" id="IPR036390">
    <property type="entry name" value="WH_DNA-bd_sf"/>
</dbReference>
<comment type="pathway">
    <text evidence="2 8">Sulfur metabolism; hydrogen sulfide biosynthesis; sulfite from sulfate: step 2/3.</text>
</comment>
<evidence type="ECO:0000256" key="2">
    <source>
        <dbReference type="ARBA" id="ARBA00004806"/>
    </source>
</evidence>
<reference evidence="12 14" key="2">
    <citation type="submission" date="2015-09" db="EMBL/GenBank/DDBJ databases">
        <authorList>
            <person name="Rodrigo-Torres L."/>
            <person name="Arahal D.R."/>
        </authorList>
    </citation>
    <scope>NUCLEOTIDE SEQUENCE [LARGE SCALE GENOMIC DNA]</scope>
    <source>
        <strain evidence="12 14">CECT 5118</strain>
    </source>
</reference>
<keyword evidence="3 8" id="KW-0808">Transferase</keyword>
<dbReference type="Pfam" id="PF01583">
    <property type="entry name" value="APS_kinase"/>
    <property type="match status" value="1"/>
</dbReference>
<evidence type="ECO:0000259" key="10">
    <source>
        <dbReference type="Pfam" id="PF01747"/>
    </source>
</evidence>
<dbReference type="Pfam" id="PF14306">
    <property type="entry name" value="PUA_2"/>
    <property type="match status" value="1"/>
</dbReference>
<keyword evidence="6 8" id="KW-0067">ATP-binding</keyword>
<dbReference type="InterPro" id="IPR015947">
    <property type="entry name" value="PUA-like_sf"/>
</dbReference>
<dbReference type="InterPro" id="IPR014729">
    <property type="entry name" value="Rossmann-like_a/b/a_fold"/>
</dbReference>
<dbReference type="InterPro" id="IPR036388">
    <property type="entry name" value="WH-like_DNA-bd_sf"/>
</dbReference>
<dbReference type="NCBIfam" id="TIGR00339">
    <property type="entry name" value="sopT"/>
    <property type="match status" value="1"/>
</dbReference>
<dbReference type="InterPro" id="IPR050512">
    <property type="entry name" value="Sulf_AdTrans/APS_kinase"/>
</dbReference>
<dbReference type="Gene3D" id="1.10.10.10">
    <property type="entry name" value="Winged helix-like DNA-binding domain superfamily/Winged helix DNA-binding domain"/>
    <property type="match status" value="1"/>
</dbReference>
<sequence>MTAPKSNISAAEEDMRFRLLRQLDTAPDATQRATAEALGISLGRLNTLLRKTAEQGLIDISARDGPDKRQRYAYAITARGAAEKNRLTDQFLKRKFAEYEALHAELTGTTSGLVPFKSRMQIMQNNLAPIPELYVSYESAQKMKTEAADLVSWDLTPRQICDLELLMNGGFNPLKGFLSEEDYNGVVENMRLADGSLWPMPINLDVSEEFASKLEEGQDIALRDQEGVILATMTVTDNWVPNKALEAEKVFGADDDAHPAVNYLHNQAGKVYLGGPVTGIQQPVHYDFRARRDTPNELRAYFRKMGWRKVVAFQTRNPLHRAHQELTFRAAREAQANLLIHPVVGMTKPGDVDHFTRVRCYEAVLDKYPQATTSMSLLNLAMRMAGPREAVWHGLIRANHGCTHFIVGRDHAGPGKNSAGEDFYGPYDAQDLFREYQDEIGIEMVDFKHMVYVQERAQYEPADEIEDKDDVTILNISGTELRRRLAEGLEIPEWFSFPEVVRELRRTKPPRSKQGFTVFFTGFSGSGKSTIANALMVKLMEMGGRPVTLLDGDIVRKNLSSELGFSKEHRDLNIKRIGYVASEITKNGGIAICAPIAPYAATRRHVREEIEQYGAFVEIHVATSIEECERRDRKGLYKLAREGKIKEFTGISDPYDVPQNPELSVETENVEVDNCAHQVLLKLESMGLISGAWA</sequence>
<dbReference type="FunFam" id="3.40.50.300:FF:000802">
    <property type="entry name" value="Sulfate adenylyltransferase"/>
    <property type="match status" value="1"/>
</dbReference>
<feature type="domain" description="Sulphate adenylyltransferase catalytic" evidence="10">
    <location>
        <begin position="292"/>
        <end position="506"/>
    </location>
</feature>
<comment type="catalytic activity">
    <reaction evidence="7">
        <text>sulfate + ATP + H(+) = adenosine 5'-phosphosulfate + diphosphate</text>
        <dbReference type="Rhea" id="RHEA:18133"/>
        <dbReference type="ChEBI" id="CHEBI:15378"/>
        <dbReference type="ChEBI" id="CHEBI:16189"/>
        <dbReference type="ChEBI" id="CHEBI:30616"/>
        <dbReference type="ChEBI" id="CHEBI:33019"/>
        <dbReference type="ChEBI" id="CHEBI:58243"/>
        <dbReference type="EC" id="2.7.7.4"/>
    </reaction>
</comment>
<dbReference type="PANTHER" id="PTHR42700:SF1">
    <property type="entry name" value="SULFATE ADENYLYLTRANSFERASE"/>
    <property type="match status" value="1"/>
</dbReference>
<evidence type="ECO:0000256" key="4">
    <source>
        <dbReference type="ARBA" id="ARBA00022695"/>
    </source>
</evidence>
<dbReference type="SUPFAM" id="SSF46785">
    <property type="entry name" value="Winged helix' DNA-binding domain"/>
    <property type="match status" value="1"/>
</dbReference>
<dbReference type="UniPathway" id="UPA00140">
    <property type="reaction ID" value="UER00205"/>
</dbReference>
<evidence type="ECO:0000256" key="5">
    <source>
        <dbReference type="ARBA" id="ARBA00022741"/>
    </source>
</evidence>
<dbReference type="InterPro" id="IPR002650">
    <property type="entry name" value="Sulphate_adenylyltransferase"/>
</dbReference>
<evidence type="ECO:0000259" key="11">
    <source>
        <dbReference type="Pfam" id="PF14306"/>
    </source>
</evidence>
<dbReference type="Proteomes" id="UP000051887">
    <property type="component" value="Unassembled WGS sequence"/>
</dbReference>
<protein>
    <recommendedName>
        <fullName evidence="8">Adenylyl-sulfate kinase</fullName>
        <ecNumber evidence="8">2.7.1.25</ecNumber>
    </recommendedName>
    <alternativeName>
        <fullName evidence="8">APS kinase</fullName>
    </alternativeName>
    <alternativeName>
        <fullName evidence="8">ATP adenosine-5'-phosphosulfate 3'-phosphotransferase</fullName>
    </alternativeName>
    <alternativeName>
        <fullName evidence="8">Adenosine-5'-phosphosulfate kinase</fullName>
    </alternativeName>
</protein>
<name>A0A0P1FTV9_9RHOB</name>
<dbReference type="InterPro" id="IPR002891">
    <property type="entry name" value="APS"/>
</dbReference>
<evidence type="ECO:0000313" key="15">
    <source>
        <dbReference type="Proteomes" id="UP000051887"/>
    </source>
</evidence>
<keyword evidence="14" id="KW-1185">Reference proteome</keyword>
<dbReference type="Pfam" id="PF01747">
    <property type="entry name" value="ATP-sulfurylase"/>
    <property type="match status" value="1"/>
</dbReference>
<comment type="function">
    <text evidence="8">Catalyzes the synthesis of activated sulfate.</text>
</comment>
<dbReference type="InterPro" id="IPR024951">
    <property type="entry name" value="Sulfurylase_cat_dom"/>
</dbReference>
<dbReference type="HAMAP" id="MF_00065">
    <property type="entry name" value="Adenylyl_sulf_kinase"/>
    <property type="match status" value="1"/>
</dbReference>
<dbReference type="InterPro" id="IPR059117">
    <property type="entry name" value="APS_kinase_dom"/>
</dbReference>
<dbReference type="EMBL" id="CYSC01000027">
    <property type="protein sequence ID" value="CUH72173.1"/>
    <property type="molecule type" value="Genomic_DNA"/>
</dbReference>
<keyword evidence="5 8" id="KW-0547">Nucleotide-binding</keyword>
<comment type="catalytic activity">
    <reaction evidence="1 8">
        <text>adenosine 5'-phosphosulfate + ATP = 3'-phosphoadenylyl sulfate + ADP + H(+)</text>
        <dbReference type="Rhea" id="RHEA:24152"/>
        <dbReference type="ChEBI" id="CHEBI:15378"/>
        <dbReference type="ChEBI" id="CHEBI:30616"/>
        <dbReference type="ChEBI" id="CHEBI:58243"/>
        <dbReference type="ChEBI" id="CHEBI:58339"/>
        <dbReference type="ChEBI" id="CHEBI:456216"/>
        <dbReference type="EC" id="2.7.1.25"/>
    </reaction>
</comment>
<evidence type="ECO:0000256" key="3">
    <source>
        <dbReference type="ARBA" id="ARBA00022679"/>
    </source>
</evidence>
<dbReference type="Proteomes" id="UP000051086">
    <property type="component" value="Unassembled WGS sequence"/>
</dbReference>
<dbReference type="FunFam" id="3.40.50.620:FF:000052">
    <property type="entry name" value="Sulfate adenylyltransferase"/>
    <property type="match status" value="1"/>
</dbReference>
<dbReference type="Pfam" id="PF13412">
    <property type="entry name" value="HTH_24"/>
    <property type="match status" value="1"/>
</dbReference>
<keyword evidence="4" id="KW-0548">Nucleotidyltransferase</keyword>
<comment type="similarity">
    <text evidence="8">Belongs to the APS kinase family.</text>
</comment>
<feature type="domain" description="ATP-sulfurylase PUA-like" evidence="11">
    <location>
        <begin position="130"/>
        <end position="281"/>
    </location>
</feature>
<evidence type="ECO:0000256" key="7">
    <source>
        <dbReference type="ARBA" id="ARBA00049370"/>
    </source>
</evidence>
<dbReference type="GO" id="GO:0005524">
    <property type="term" value="F:ATP binding"/>
    <property type="evidence" value="ECO:0007669"/>
    <property type="project" value="UniProtKB-UniRule"/>
</dbReference>
<evidence type="ECO:0000256" key="8">
    <source>
        <dbReference type="HAMAP-Rule" id="MF_00065"/>
    </source>
</evidence>
<dbReference type="OrthoDB" id="9804504at2"/>
<keyword evidence="8 13" id="KW-0418">Kinase</keyword>
<dbReference type="SUPFAM" id="SSF52374">
    <property type="entry name" value="Nucleotidylyl transferase"/>
    <property type="match status" value="1"/>
</dbReference>
<gene>
    <name evidence="8 13" type="primary">cysC</name>
    <name evidence="13" type="synonym">sat</name>
    <name evidence="12" type="synonym">sat/cysC</name>
    <name evidence="12" type="ORF">TL5118_00222</name>
    <name evidence="13" type="ORF">TL5120_01969</name>
</gene>
<dbReference type="GO" id="GO:0010134">
    <property type="term" value="P:sulfate assimilation via adenylyl sulfate reduction"/>
    <property type="evidence" value="ECO:0007669"/>
    <property type="project" value="TreeGrafter"/>
</dbReference>
<dbReference type="PANTHER" id="PTHR42700">
    <property type="entry name" value="SULFATE ADENYLYLTRANSFERASE"/>
    <property type="match status" value="1"/>
</dbReference>
<dbReference type="NCBIfam" id="NF003013">
    <property type="entry name" value="PRK03846.1"/>
    <property type="match status" value="1"/>
</dbReference>
<evidence type="ECO:0000256" key="6">
    <source>
        <dbReference type="ARBA" id="ARBA00022840"/>
    </source>
</evidence>
<proteinExistence type="inferred from homology"/>
<organism evidence="13 15">
    <name type="scientific">Thalassovita autumnalis</name>
    <dbReference type="NCBI Taxonomy" id="2072972"/>
    <lineage>
        <taxon>Bacteria</taxon>
        <taxon>Pseudomonadati</taxon>
        <taxon>Pseudomonadota</taxon>
        <taxon>Alphaproteobacteria</taxon>
        <taxon>Rhodobacterales</taxon>
        <taxon>Roseobacteraceae</taxon>
        <taxon>Thalassovita</taxon>
    </lineage>
</organism>
<reference evidence="13 15" key="1">
    <citation type="submission" date="2015-09" db="EMBL/GenBank/DDBJ databases">
        <authorList>
            <consortium name="Swine Surveillance"/>
        </authorList>
    </citation>
    <scope>NUCLEOTIDE SEQUENCE [LARGE SCALE GENOMIC DNA]</scope>
    <source>
        <strain evidence="13 15">5120</strain>
    </source>
</reference>
<dbReference type="SUPFAM" id="SSF52540">
    <property type="entry name" value="P-loop containing nucleoside triphosphate hydrolases"/>
    <property type="match status" value="1"/>
</dbReference>
<dbReference type="SUPFAM" id="SSF88697">
    <property type="entry name" value="PUA domain-like"/>
    <property type="match status" value="1"/>
</dbReference>
<dbReference type="InterPro" id="IPR025980">
    <property type="entry name" value="ATP-Sase_PUA-like_dom"/>
</dbReference>
<dbReference type="NCBIfam" id="TIGR00455">
    <property type="entry name" value="apsK"/>
    <property type="match status" value="1"/>
</dbReference>
<keyword evidence="8" id="KW-0597">Phosphoprotein</keyword>
<evidence type="ECO:0000259" key="9">
    <source>
        <dbReference type="Pfam" id="PF01583"/>
    </source>
</evidence>
<dbReference type="GO" id="GO:0070814">
    <property type="term" value="P:hydrogen sulfide biosynthetic process"/>
    <property type="evidence" value="ECO:0007669"/>
    <property type="project" value="UniProtKB-UniRule"/>
</dbReference>
<dbReference type="EC" id="2.7.1.25" evidence="8"/>
<evidence type="ECO:0000313" key="14">
    <source>
        <dbReference type="Proteomes" id="UP000051086"/>
    </source>
</evidence>
<dbReference type="GO" id="GO:0005737">
    <property type="term" value="C:cytoplasm"/>
    <property type="evidence" value="ECO:0007669"/>
    <property type="project" value="TreeGrafter"/>
</dbReference>